<dbReference type="NCBIfam" id="TIGR01877">
    <property type="entry name" value="cas_cas6"/>
    <property type="match status" value="1"/>
</dbReference>
<dbReference type="PANTHER" id="PTHR36984">
    <property type="entry name" value="CRISPR-ASSOCIATED ENDORIBONUCLEASE CAS6 1"/>
    <property type="match status" value="1"/>
</dbReference>
<dbReference type="AlphaFoldDB" id="A0A917W3G0"/>
<protein>
    <submittedName>
        <fullName evidence="2">CRISPR-associated endoribonuclease Cas6</fullName>
    </submittedName>
</protein>
<keyword evidence="3" id="KW-1185">Reference proteome</keyword>
<dbReference type="PANTHER" id="PTHR36984:SF1">
    <property type="entry name" value="CRISPR-ASSOCIATED ENDORIBONUCLEASE CAS6 1"/>
    <property type="match status" value="1"/>
</dbReference>
<dbReference type="GO" id="GO:0016788">
    <property type="term" value="F:hydrolase activity, acting on ester bonds"/>
    <property type="evidence" value="ECO:0007669"/>
    <property type="project" value="InterPro"/>
</dbReference>
<dbReference type="GO" id="GO:0051607">
    <property type="term" value="P:defense response to virus"/>
    <property type="evidence" value="ECO:0007669"/>
    <property type="project" value="UniProtKB-KW"/>
</dbReference>
<evidence type="ECO:0000313" key="2">
    <source>
        <dbReference type="EMBL" id="GGL59343.1"/>
    </source>
</evidence>
<sequence length="229" mass="26818">MTIGYELKVIVLLKRDVHYQQAQEEVGRLLSFSMLRDKELKAFHKEKGYKFYVFNNLFPTEENGIYQKGKLYFFRLRAVHHRLIEKIKECLSNLANDVFQVIASEIHSFHPRFINMLYTVTPTIVTIDNGPFFPDDDLLLLKQRLEENAQKKYMELFAEDPNRADFIERIELINRTPTITRYKNMSFLGNKLRVFVRPDEISQKLADVVVFSGLGEKSSSIGAGFCFVY</sequence>
<proteinExistence type="predicted"/>
<accession>A0A917W3G0</accession>
<name>A0A917W3G0_9BACL</name>
<keyword evidence="1" id="KW-0051">Antiviral defense</keyword>
<evidence type="ECO:0000256" key="1">
    <source>
        <dbReference type="ARBA" id="ARBA00023118"/>
    </source>
</evidence>
<reference evidence="2" key="2">
    <citation type="submission" date="2020-09" db="EMBL/GenBank/DDBJ databases">
        <authorList>
            <person name="Sun Q."/>
            <person name="Ohkuma M."/>
        </authorList>
    </citation>
    <scope>NUCLEOTIDE SEQUENCE</scope>
    <source>
        <strain evidence="2">JCM 15325</strain>
    </source>
</reference>
<dbReference type="Proteomes" id="UP000654670">
    <property type="component" value="Unassembled WGS sequence"/>
</dbReference>
<dbReference type="EMBL" id="BMOK01000011">
    <property type="protein sequence ID" value="GGL59343.1"/>
    <property type="molecule type" value="Genomic_DNA"/>
</dbReference>
<dbReference type="RefSeq" id="WP_188803705.1">
    <property type="nucleotide sequence ID" value="NZ_BMOK01000011.1"/>
</dbReference>
<comment type="caution">
    <text evidence="2">The sequence shown here is derived from an EMBL/GenBank/DDBJ whole genome shotgun (WGS) entry which is preliminary data.</text>
</comment>
<reference evidence="2" key="1">
    <citation type="journal article" date="2014" name="Int. J. Syst. Evol. Microbiol.">
        <title>Complete genome sequence of Corynebacterium casei LMG S-19264T (=DSM 44701T), isolated from a smear-ripened cheese.</title>
        <authorList>
            <consortium name="US DOE Joint Genome Institute (JGI-PGF)"/>
            <person name="Walter F."/>
            <person name="Albersmeier A."/>
            <person name="Kalinowski J."/>
            <person name="Ruckert C."/>
        </authorList>
    </citation>
    <scope>NUCLEOTIDE SEQUENCE</scope>
    <source>
        <strain evidence="2">JCM 15325</strain>
    </source>
</reference>
<evidence type="ECO:0000313" key="3">
    <source>
        <dbReference type="Proteomes" id="UP000654670"/>
    </source>
</evidence>
<dbReference type="Gene3D" id="3.30.70.1900">
    <property type="match status" value="1"/>
</dbReference>
<organism evidence="2 3">
    <name type="scientific">Sporolactobacillus putidus</name>
    <dbReference type="NCBI Taxonomy" id="492735"/>
    <lineage>
        <taxon>Bacteria</taxon>
        <taxon>Bacillati</taxon>
        <taxon>Bacillota</taxon>
        <taxon>Bacilli</taxon>
        <taxon>Bacillales</taxon>
        <taxon>Sporolactobacillaceae</taxon>
        <taxon>Sporolactobacillus</taxon>
    </lineage>
</organism>
<gene>
    <name evidence="2" type="ORF">GCM10007968_24170</name>
</gene>
<dbReference type="InterPro" id="IPR010156">
    <property type="entry name" value="CRISPR-assoc_prot_Cas6"/>
</dbReference>